<dbReference type="Gene3D" id="2.60.120.10">
    <property type="entry name" value="Jelly Rolls"/>
    <property type="match status" value="1"/>
</dbReference>
<dbReference type="EC" id="5.1.3.13" evidence="3"/>
<gene>
    <name evidence="9" type="ORF">DENIS_4332</name>
</gene>
<dbReference type="GO" id="GO:0005829">
    <property type="term" value="C:cytosol"/>
    <property type="evidence" value="ECO:0007669"/>
    <property type="project" value="TreeGrafter"/>
</dbReference>
<evidence type="ECO:0000256" key="1">
    <source>
        <dbReference type="ARBA" id="ARBA00001298"/>
    </source>
</evidence>
<reference evidence="10" key="1">
    <citation type="submission" date="2017-11" db="EMBL/GenBank/DDBJ databases">
        <authorList>
            <person name="Watanabe M."/>
            <person name="Kojima H."/>
        </authorList>
    </citation>
    <scope>NUCLEOTIDE SEQUENCE [LARGE SCALE GENOMIC DNA]</scope>
    <source>
        <strain evidence="10">Tokyo 01</strain>
    </source>
</reference>
<evidence type="ECO:0000313" key="9">
    <source>
        <dbReference type="EMBL" id="GBC63338.1"/>
    </source>
</evidence>
<evidence type="ECO:0000256" key="7">
    <source>
        <dbReference type="ARBA" id="ARBA00033311"/>
    </source>
</evidence>
<dbReference type="InterPro" id="IPR014710">
    <property type="entry name" value="RmlC-like_jellyroll"/>
</dbReference>
<dbReference type="PANTHER" id="PTHR21047:SF2">
    <property type="entry name" value="THYMIDINE DIPHOSPHO-4-KETO-RHAMNOSE 3,5-EPIMERASE"/>
    <property type="match status" value="1"/>
</dbReference>
<dbReference type="SUPFAM" id="SSF51182">
    <property type="entry name" value="RmlC-like cupins"/>
    <property type="match status" value="1"/>
</dbReference>
<comment type="function">
    <text evidence="2">Catalyzes the epimerization of the C3' and C5'positions of dTDP-6-deoxy-D-xylo-4-hexulose, forming dTDP-6-deoxy-L-lyxo-4-hexulose.</text>
</comment>
<evidence type="ECO:0000256" key="6">
    <source>
        <dbReference type="ARBA" id="ARBA00031424"/>
    </source>
</evidence>
<dbReference type="EMBL" id="BEXT01000001">
    <property type="protein sequence ID" value="GBC63338.1"/>
    <property type="molecule type" value="Genomic_DNA"/>
</dbReference>
<evidence type="ECO:0000256" key="3">
    <source>
        <dbReference type="ARBA" id="ARBA00012098"/>
    </source>
</evidence>
<dbReference type="Proteomes" id="UP000288096">
    <property type="component" value="Unassembled WGS sequence"/>
</dbReference>
<dbReference type="InterPro" id="IPR000888">
    <property type="entry name" value="RmlC-like"/>
</dbReference>
<evidence type="ECO:0000256" key="4">
    <source>
        <dbReference type="ARBA" id="ARBA00019595"/>
    </source>
</evidence>
<sequence>MAQVLSMEEYDSMARPRIQKIPSFYGDCLIDGVIIRELMLYADERGYLSEIMRLDDEEMNAKDIKQIIASYSYPGMVKGWHLHSRQEDHLVCVTGMTKLVLYDYRRESPTYQVVNEIFMGEKHPRAIHIPPGIFHGTKNIGQGISVVIGMPSLFYDADDVDERRVNPVDNDIIPYDWDCKME</sequence>
<dbReference type="GO" id="GO:0000271">
    <property type="term" value="P:polysaccharide biosynthetic process"/>
    <property type="evidence" value="ECO:0007669"/>
    <property type="project" value="TreeGrafter"/>
</dbReference>
<evidence type="ECO:0000313" key="10">
    <source>
        <dbReference type="Proteomes" id="UP000288096"/>
    </source>
</evidence>
<dbReference type="PANTHER" id="PTHR21047">
    <property type="entry name" value="DTDP-6-DEOXY-D-GLUCOSE-3,5 EPIMERASE"/>
    <property type="match status" value="1"/>
</dbReference>
<organism evidence="9 10">
    <name type="scientific">Desulfonema ishimotonii</name>
    <dbReference type="NCBI Taxonomy" id="45657"/>
    <lineage>
        <taxon>Bacteria</taxon>
        <taxon>Pseudomonadati</taxon>
        <taxon>Thermodesulfobacteriota</taxon>
        <taxon>Desulfobacteria</taxon>
        <taxon>Desulfobacterales</taxon>
        <taxon>Desulfococcaceae</taxon>
        <taxon>Desulfonema</taxon>
    </lineage>
</organism>
<evidence type="ECO:0000256" key="2">
    <source>
        <dbReference type="ARBA" id="ARBA00001997"/>
    </source>
</evidence>
<dbReference type="Pfam" id="PF00908">
    <property type="entry name" value="dTDP_sugar_isom"/>
    <property type="match status" value="1"/>
</dbReference>
<comment type="catalytic activity">
    <reaction evidence="1">
        <text>dTDP-4-dehydro-6-deoxy-alpha-D-glucose = dTDP-4-dehydro-beta-L-rhamnose</text>
        <dbReference type="Rhea" id="RHEA:16969"/>
        <dbReference type="ChEBI" id="CHEBI:57649"/>
        <dbReference type="ChEBI" id="CHEBI:62830"/>
        <dbReference type="EC" id="5.1.3.13"/>
    </reaction>
</comment>
<protein>
    <recommendedName>
        <fullName evidence="4">dTDP-4-dehydrorhamnose 3,5-epimerase</fullName>
        <ecNumber evidence="3">5.1.3.13</ecNumber>
    </recommendedName>
    <alternativeName>
        <fullName evidence="6">Thymidine diphospho-4-keto-rhamnose 3,5-epimerase</fullName>
    </alternativeName>
    <alternativeName>
        <fullName evidence="5">dTDP-4-keto-6-deoxyglucose 3,5-epimerase</fullName>
    </alternativeName>
    <alternativeName>
        <fullName evidence="7">dTDP-6-deoxy-D-xylo-4-hexulose 3,5-epimerase</fullName>
    </alternativeName>
</protein>
<evidence type="ECO:0000256" key="8">
    <source>
        <dbReference type="PIRSR" id="PIRSR600888-3"/>
    </source>
</evidence>
<proteinExistence type="predicted"/>
<dbReference type="InterPro" id="IPR011051">
    <property type="entry name" value="RmlC_Cupin_sf"/>
</dbReference>
<feature type="site" description="Participates in a stacking interaction with the thymidine ring of dTDP-4-oxo-6-deoxyglucose" evidence="8">
    <location>
        <position position="155"/>
    </location>
</feature>
<dbReference type="GO" id="GO:0008830">
    <property type="term" value="F:dTDP-4-dehydrorhamnose 3,5-epimerase activity"/>
    <property type="evidence" value="ECO:0007669"/>
    <property type="project" value="UniProtKB-EC"/>
</dbReference>
<dbReference type="OrthoDB" id="9800680at2"/>
<comment type="caution">
    <text evidence="9">The sequence shown here is derived from an EMBL/GenBank/DDBJ whole genome shotgun (WGS) entry which is preliminary data.</text>
</comment>
<name>A0A401G274_9BACT</name>
<evidence type="ECO:0000256" key="5">
    <source>
        <dbReference type="ARBA" id="ARBA00029758"/>
    </source>
</evidence>
<reference evidence="10" key="2">
    <citation type="submission" date="2019-01" db="EMBL/GenBank/DDBJ databases">
        <title>Genome sequence of Desulfonema ishimotonii strain Tokyo 01.</title>
        <authorList>
            <person name="Fukui M."/>
        </authorList>
    </citation>
    <scope>NUCLEOTIDE SEQUENCE [LARGE SCALE GENOMIC DNA]</scope>
    <source>
        <strain evidence="10">Tokyo 01</strain>
    </source>
</reference>
<keyword evidence="10" id="KW-1185">Reference proteome</keyword>
<dbReference type="RefSeq" id="WP_124330419.1">
    <property type="nucleotide sequence ID" value="NZ_BEXT01000001.1"/>
</dbReference>
<accession>A0A401G274</accession>
<dbReference type="AlphaFoldDB" id="A0A401G274"/>